<dbReference type="PANTHER" id="PTHR30093">
    <property type="entry name" value="GENERAL SECRETION PATHWAY PROTEIN G"/>
    <property type="match status" value="1"/>
</dbReference>
<name>X0WP08_9ZZZZ</name>
<keyword evidence="1" id="KW-0488">Methylation</keyword>
<dbReference type="GO" id="GO:0015627">
    <property type="term" value="C:type II protein secretion system complex"/>
    <property type="evidence" value="ECO:0007669"/>
    <property type="project" value="InterPro"/>
</dbReference>
<gene>
    <name evidence="3" type="ORF">S01H1_59496</name>
</gene>
<comment type="caution">
    <text evidence="3">The sequence shown here is derived from an EMBL/GenBank/DDBJ whole genome shotgun (WGS) entry which is preliminary data.</text>
</comment>
<dbReference type="NCBIfam" id="TIGR02532">
    <property type="entry name" value="IV_pilin_GFxxxE"/>
    <property type="match status" value="1"/>
</dbReference>
<dbReference type="InterPro" id="IPR045584">
    <property type="entry name" value="Pilin-like"/>
</dbReference>
<feature type="non-terminal residue" evidence="3">
    <location>
        <position position="105"/>
    </location>
</feature>
<accession>X0WP08</accession>
<dbReference type="InterPro" id="IPR000983">
    <property type="entry name" value="Bac_GSPG_pilin"/>
</dbReference>
<keyword evidence="2" id="KW-1133">Transmembrane helix</keyword>
<proteinExistence type="predicted"/>
<dbReference type="Pfam" id="PF07963">
    <property type="entry name" value="N_methyl"/>
    <property type="match status" value="1"/>
</dbReference>
<evidence type="ECO:0000313" key="3">
    <source>
        <dbReference type="EMBL" id="GAG14416.1"/>
    </source>
</evidence>
<keyword evidence="2" id="KW-0472">Membrane</keyword>
<dbReference type="SUPFAM" id="SSF54523">
    <property type="entry name" value="Pili subunits"/>
    <property type="match status" value="1"/>
</dbReference>
<reference evidence="3" key="1">
    <citation type="journal article" date="2014" name="Front. Microbiol.">
        <title>High frequency of phylogenetically diverse reductive dehalogenase-homologous genes in deep subseafloor sedimentary metagenomes.</title>
        <authorList>
            <person name="Kawai M."/>
            <person name="Futagami T."/>
            <person name="Toyoda A."/>
            <person name="Takaki Y."/>
            <person name="Nishi S."/>
            <person name="Hori S."/>
            <person name="Arai W."/>
            <person name="Tsubouchi T."/>
            <person name="Morono Y."/>
            <person name="Uchiyama I."/>
            <person name="Ito T."/>
            <person name="Fujiyama A."/>
            <person name="Inagaki F."/>
            <person name="Takami H."/>
        </authorList>
    </citation>
    <scope>NUCLEOTIDE SEQUENCE</scope>
    <source>
        <strain evidence="3">Expedition CK06-06</strain>
    </source>
</reference>
<evidence type="ECO:0008006" key="4">
    <source>
        <dbReference type="Google" id="ProtNLM"/>
    </source>
</evidence>
<dbReference type="PROSITE" id="PS00409">
    <property type="entry name" value="PROKAR_NTER_METHYL"/>
    <property type="match status" value="1"/>
</dbReference>
<dbReference type="AlphaFoldDB" id="X0WP08"/>
<dbReference type="InterPro" id="IPR012902">
    <property type="entry name" value="N_methyl_site"/>
</dbReference>
<evidence type="ECO:0000256" key="1">
    <source>
        <dbReference type="ARBA" id="ARBA00022481"/>
    </source>
</evidence>
<dbReference type="EMBL" id="BARS01038918">
    <property type="protein sequence ID" value="GAG14416.1"/>
    <property type="molecule type" value="Genomic_DNA"/>
</dbReference>
<keyword evidence="2" id="KW-0812">Transmembrane</keyword>
<feature type="transmembrane region" description="Helical" evidence="2">
    <location>
        <begin position="16"/>
        <end position="39"/>
    </location>
</feature>
<dbReference type="PANTHER" id="PTHR30093:SF2">
    <property type="entry name" value="TYPE II SECRETION SYSTEM PROTEIN H"/>
    <property type="match status" value="1"/>
</dbReference>
<protein>
    <recommendedName>
        <fullName evidence="4">Type II secretion system protein GspG C-terminal domain-containing protein</fullName>
    </recommendedName>
</protein>
<organism evidence="3">
    <name type="scientific">marine sediment metagenome</name>
    <dbReference type="NCBI Taxonomy" id="412755"/>
    <lineage>
        <taxon>unclassified sequences</taxon>
        <taxon>metagenomes</taxon>
        <taxon>ecological metagenomes</taxon>
    </lineage>
</organism>
<dbReference type="Gene3D" id="3.30.700.10">
    <property type="entry name" value="Glycoprotein, Type 4 Pilin"/>
    <property type="match status" value="1"/>
</dbReference>
<evidence type="ECO:0000256" key="2">
    <source>
        <dbReference type="SAM" id="Phobius"/>
    </source>
</evidence>
<dbReference type="GO" id="GO:0015628">
    <property type="term" value="P:protein secretion by the type II secretion system"/>
    <property type="evidence" value="ECO:0007669"/>
    <property type="project" value="InterPro"/>
</dbReference>
<sequence>MRNYARTIIVNEQRGFTLIELLVVIAIIALLMAILMPALQRVRKQAKAVICQSNLKQWGTIFAMYTEDNNGFFPRRKSGSGRWINVLYDYYYRDAKIRCCPMATK</sequence>
<dbReference type="PRINTS" id="PR00813">
    <property type="entry name" value="BCTERIALGSPG"/>
</dbReference>